<feature type="region of interest" description="Disordered" evidence="1">
    <location>
        <begin position="175"/>
        <end position="221"/>
    </location>
</feature>
<dbReference type="RefSeq" id="WP_053378813.1">
    <property type="nucleotide sequence ID" value="NZ_CP011801.1"/>
</dbReference>
<dbReference type="KEGG" id="nmv:NITMOv2_1045"/>
<dbReference type="Proteomes" id="UP000069205">
    <property type="component" value="Chromosome"/>
</dbReference>
<feature type="region of interest" description="Disordered" evidence="1">
    <location>
        <begin position="273"/>
        <end position="295"/>
    </location>
</feature>
<keyword evidence="3" id="KW-1185">Reference proteome</keyword>
<evidence type="ECO:0008006" key="4">
    <source>
        <dbReference type="Google" id="ProtNLM"/>
    </source>
</evidence>
<proteinExistence type="predicted"/>
<sequence>MPVASLRPFDPAQLIHAPSTAGVPARRLDTHIGAIAVSHELAGQLSVTTAEGDRVTLSAQLAESLRAVSYSGQARQEGASVEVDAYQAEYSFSRTLGLSVEGDLNDEEIRDLSKLFRKVAGIFKKLFNGQDDAALAKTAKLADRFEHLSSLASLDLDVEVERSVTVMAARLTATGGGAATPAAPSESFETPGVAPSTTAAIPPSPTGTAAPTRQSETGTEVGIRGGLRLAVPAAEEHRKSLVDRVLDAVHESKVEGRKLRKYLPRLLDRVREELEQGRTRRDSRESAPGAEAAVPSHSALFVASQSYRQTSVTLSIRS</sequence>
<gene>
    <name evidence="2" type="ORF">NITMOv2_1045</name>
</gene>
<evidence type="ECO:0000313" key="2">
    <source>
        <dbReference type="EMBL" id="ALA57476.1"/>
    </source>
</evidence>
<name>A0A0K2G934_NITMO</name>
<dbReference type="AlphaFoldDB" id="A0A0K2G934"/>
<dbReference type="OrthoDB" id="9793970at2"/>
<feature type="compositionally biased region" description="Basic and acidic residues" evidence="1">
    <location>
        <begin position="273"/>
        <end position="285"/>
    </location>
</feature>
<dbReference type="EMBL" id="CP011801">
    <property type="protein sequence ID" value="ALA57476.1"/>
    <property type="molecule type" value="Genomic_DNA"/>
</dbReference>
<evidence type="ECO:0000256" key="1">
    <source>
        <dbReference type="SAM" id="MobiDB-lite"/>
    </source>
</evidence>
<organism evidence="2 3">
    <name type="scientific">Nitrospira moscoviensis</name>
    <dbReference type="NCBI Taxonomy" id="42253"/>
    <lineage>
        <taxon>Bacteria</taxon>
        <taxon>Pseudomonadati</taxon>
        <taxon>Nitrospirota</taxon>
        <taxon>Nitrospiria</taxon>
        <taxon>Nitrospirales</taxon>
        <taxon>Nitrospiraceae</taxon>
        <taxon>Nitrospira</taxon>
    </lineage>
</organism>
<accession>A0A0K2G934</accession>
<feature type="compositionally biased region" description="Low complexity" evidence="1">
    <location>
        <begin position="194"/>
        <end position="212"/>
    </location>
</feature>
<protein>
    <recommendedName>
        <fullName evidence="4">DUF5610 domain-containing protein</fullName>
    </recommendedName>
</protein>
<dbReference type="STRING" id="42253.NITMOv2_1045"/>
<reference evidence="2 3" key="1">
    <citation type="journal article" date="2015" name="Proc. Natl. Acad. Sci. U.S.A.">
        <title>Expanded metabolic versatility of ubiquitous nitrite-oxidizing bacteria from the genus Nitrospira.</title>
        <authorList>
            <person name="Koch H."/>
            <person name="Lucker S."/>
            <person name="Albertsen M."/>
            <person name="Kitzinger K."/>
            <person name="Herbold C."/>
            <person name="Spieck E."/>
            <person name="Nielsen P.H."/>
            <person name="Wagner M."/>
            <person name="Daims H."/>
        </authorList>
    </citation>
    <scope>NUCLEOTIDE SEQUENCE [LARGE SCALE GENOMIC DNA]</scope>
    <source>
        <strain evidence="2 3">NSP M-1</strain>
    </source>
</reference>
<evidence type="ECO:0000313" key="3">
    <source>
        <dbReference type="Proteomes" id="UP000069205"/>
    </source>
</evidence>
<dbReference type="PATRIC" id="fig|42253.5.peg.1028"/>